<keyword evidence="3" id="KW-1185">Reference proteome</keyword>
<keyword evidence="1" id="KW-1133">Transmembrane helix</keyword>
<comment type="caution">
    <text evidence="2">The sequence shown here is derived from an EMBL/GenBank/DDBJ whole genome shotgun (WGS) entry which is preliminary data.</text>
</comment>
<sequence length="246" mass="27342">MDFECPNCHSHQAKRLALTWASGLSNTKTKSVGAGAALFFNHMPWSLVAMVFKWVAIPFTLAFSFPAVFVHAGYSWGTSQSVLSAATRPPWRFRVLRSLMQAVFFTLIVGWVFEVFGLWASAHAIVSLFHINPQHVSHAEQQRILYAAIGIPASVIASIVIAAFVLGIRYNLKVWPKREAVWQRTFSCQRCGTLYVVPEFTPAGENVVRSDRAEKGGLLPRSPERKSEAEALADADNAVLRKRVRG</sequence>
<feature type="transmembrane region" description="Helical" evidence="1">
    <location>
        <begin position="51"/>
        <end position="74"/>
    </location>
</feature>
<feature type="transmembrane region" description="Helical" evidence="1">
    <location>
        <begin position="144"/>
        <end position="168"/>
    </location>
</feature>
<dbReference type="OrthoDB" id="9819034at2"/>
<dbReference type="Proteomes" id="UP000029273">
    <property type="component" value="Unassembled WGS sequence"/>
</dbReference>
<name>A0A1A6C330_9GAMM</name>
<dbReference type="EMBL" id="JQSG02000004">
    <property type="protein sequence ID" value="OBS08968.1"/>
    <property type="molecule type" value="Genomic_DNA"/>
</dbReference>
<keyword evidence="1" id="KW-0812">Transmembrane</keyword>
<evidence type="ECO:0000313" key="2">
    <source>
        <dbReference type="EMBL" id="OBS08968.1"/>
    </source>
</evidence>
<keyword evidence="1" id="KW-0472">Membrane</keyword>
<dbReference type="RefSeq" id="WP_038094123.1">
    <property type="nucleotide sequence ID" value="NZ_JQSG02000004.1"/>
</dbReference>
<dbReference type="AlphaFoldDB" id="A0A1A6C330"/>
<accession>A0A1A6C330</accession>
<evidence type="ECO:0000313" key="3">
    <source>
        <dbReference type="Proteomes" id="UP000029273"/>
    </source>
</evidence>
<gene>
    <name evidence="2" type="ORF">Thpro_022085</name>
</gene>
<protein>
    <submittedName>
        <fullName evidence="2">Uncharacterized protein</fullName>
    </submittedName>
</protein>
<proteinExistence type="predicted"/>
<evidence type="ECO:0000256" key="1">
    <source>
        <dbReference type="SAM" id="Phobius"/>
    </source>
</evidence>
<reference evidence="2 3" key="1">
    <citation type="journal article" date="2014" name="Genome Announc.">
        <title>Draft Genome Sequence of the Iron-Oxidizing, Acidophilic, and Halotolerant 'Thiobacillus prosperus' Type Strain DSM 5130.</title>
        <authorList>
            <person name="Ossandon F.J."/>
            <person name="Cardenas J.P."/>
            <person name="Corbett M."/>
            <person name="Quatrini R."/>
            <person name="Holmes D.S."/>
            <person name="Watkin E."/>
        </authorList>
    </citation>
    <scope>NUCLEOTIDE SEQUENCE [LARGE SCALE GENOMIC DNA]</scope>
    <source>
        <strain evidence="2 3">DSM 5130</strain>
    </source>
</reference>
<organism evidence="2 3">
    <name type="scientific">Acidihalobacter prosperus</name>
    <dbReference type="NCBI Taxonomy" id="160660"/>
    <lineage>
        <taxon>Bacteria</taxon>
        <taxon>Pseudomonadati</taxon>
        <taxon>Pseudomonadota</taxon>
        <taxon>Gammaproteobacteria</taxon>
        <taxon>Chromatiales</taxon>
        <taxon>Ectothiorhodospiraceae</taxon>
        <taxon>Acidihalobacter</taxon>
    </lineage>
</organism>